<evidence type="ECO:0000256" key="1">
    <source>
        <dbReference type="ARBA" id="ARBA00004651"/>
    </source>
</evidence>
<keyword evidence="3" id="KW-0813">Transport</keyword>
<dbReference type="InterPro" id="IPR038377">
    <property type="entry name" value="Na/Glc_symporter_sf"/>
</dbReference>
<keyword evidence="13" id="KW-1185">Reference proteome</keyword>
<feature type="transmembrane region" description="Helical" evidence="12">
    <location>
        <begin position="284"/>
        <end position="310"/>
    </location>
</feature>
<dbReference type="KEGG" id="lak:106156424"/>
<dbReference type="STRING" id="7574.A0A1S3HM14"/>
<dbReference type="AlphaFoldDB" id="A0A1S3HM14"/>
<keyword evidence="5 12" id="KW-0812">Transmembrane</keyword>
<name>A0A1S3HM14_LINAN</name>
<evidence type="ECO:0000313" key="13">
    <source>
        <dbReference type="Proteomes" id="UP000085678"/>
    </source>
</evidence>
<evidence type="ECO:0000313" key="14">
    <source>
        <dbReference type="RefSeq" id="XP_013387135.1"/>
    </source>
</evidence>
<dbReference type="GO" id="GO:0015293">
    <property type="term" value="F:symporter activity"/>
    <property type="evidence" value="ECO:0007669"/>
    <property type="project" value="TreeGrafter"/>
</dbReference>
<keyword evidence="6 12" id="KW-1133">Transmembrane helix</keyword>
<dbReference type="InterPro" id="IPR001734">
    <property type="entry name" value="Na/solute_symporter"/>
</dbReference>
<dbReference type="Pfam" id="PF00474">
    <property type="entry name" value="SSF"/>
    <property type="match status" value="1"/>
</dbReference>
<comment type="similarity">
    <text evidence="2 11">Belongs to the sodium:solute symporter (SSF) (TC 2.A.21) family.</text>
</comment>
<dbReference type="Gene3D" id="1.20.1730.10">
    <property type="entry name" value="Sodium/glucose cotransporter"/>
    <property type="match status" value="1"/>
</dbReference>
<evidence type="ECO:0000256" key="7">
    <source>
        <dbReference type="ARBA" id="ARBA00023053"/>
    </source>
</evidence>
<dbReference type="GO" id="GO:0005886">
    <property type="term" value="C:plasma membrane"/>
    <property type="evidence" value="ECO:0007669"/>
    <property type="project" value="UniProtKB-SubCell"/>
</dbReference>
<evidence type="ECO:0000256" key="4">
    <source>
        <dbReference type="ARBA" id="ARBA00022475"/>
    </source>
</evidence>
<evidence type="ECO:0000256" key="9">
    <source>
        <dbReference type="ARBA" id="ARBA00023136"/>
    </source>
</evidence>
<evidence type="ECO:0000256" key="3">
    <source>
        <dbReference type="ARBA" id="ARBA00022448"/>
    </source>
</evidence>
<feature type="transmembrane region" description="Helical" evidence="12">
    <location>
        <begin position="345"/>
        <end position="369"/>
    </location>
</feature>
<evidence type="ECO:0000256" key="10">
    <source>
        <dbReference type="ARBA" id="ARBA00023201"/>
    </source>
</evidence>
<keyword evidence="10" id="KW-0739">Sodium transport</keyword>
<dbReference type="Proteomes" id="UP000085678">
    <property type="component" value="Unplaced"/>
</dbReference>
<dbReference type="OrthoDB" id="6147748at2759"/>
<dbReference type="PROSITE" id="PS50283">
    <property type="entry name" value="NA_SOLUT_SYMP_3"/>
    <property type="match status" value="1"/>
</dbReference>
<dbReference type="InterPro" id="IPR051163">
    <property type="entry name" value="Sodium:Solute_Symporter_SSF"/>
</dbReference>
<evidence type="ECO:0000256" key="8">
    <source>
        <dbReference type="ARBA" id="ARBA00023065"/>
    </source>
</evidence>
<evidence type="ECO:0000256" key="5">
    <source>
        <dbReference type="ARBA" id="ARBA00022692"/>
    </source>
</evidence>
<accession>A0A1S3HM14</accession>
<keyword evidence="8" id="KW-0406">Ion transport</keyword>
<dbReference type="GO" id="GO:0006814">
    <property type="term" value="P:sodium ion transport"/>
    <property type="evidence" value="ECO:0007669"/>
    <property type="project" value="UniProtKB-KW"/>
</dbReference>
<feature type="transmembrane region" description="Helical" evidence="12">
    <location>
        <begin position="191"/>
        <end position="210"/>
    </location>
</feature>
<feature type="transmembrane region" description="Helical" evidence="12">
    <location>
        <begin position="89"/>
        <end position="112"/>
    </location>
</feature>
<sequence length="425" mass="46562">MYVDKETSEVRYLQAFDFVLFALFMAVSAGIGVFYAIRAKRQGTSNRDYLLGNQELHVLPVAIAMVLSLASATSMLGMPAEVYMGGIEYIYVIAGVAVALLIAGWQFVPLFYDLKLTSSLEYLELRFKSKAAKLTATILIIIQSLFYLAVVMYSPSVALEAVTGFPVWLSILCVLVVSTIYTALGGLRAVVLTDAVQMVVIVSGFLALIIQGTVEVGGMDKVFDISRAGGRLEQIHFDFDLRVRHSFWSLVLGSAPQILVFSAVNPASVQRYKAVPTLTKARLVVFGSLLIWVVYISLVSLTGLVIFAYYSSKQCDPLRANYLKNINQIVPYYLMDTLYYPGVPGIYLASLFSGTLSSTSAVQVALAAVTWEDLLKAKYGHISERRKVVVCQCLVIFYGIISAGLAFMIGVVKGTTVIQVKSNKK</sequence>
<keyword evidence="9 12" id="KW-0472">Membrane</keyword>
<dbReference type="PANTHER" id="PTHR42985:SF40">
    <property type="entry name" value="LD47995P-RELATED"/>
    <property type="match status" value="1"/>
</dbReference>
<keyword evidence="7" id="KW-0915">Sodium</keyword>
<dbReference type="PANTHER" id="PTHR42985">
    <property type="entry name" value="SODIUM-COUPLED MONOCARBOXYLATE TRANSPORTER"/>
    <property type="match status" value="1"/>
</dbReference>
<feature type="transmembrane region" description="Helical" evidence="12">
    <location>
        <begin position="12"/>
        <end position="37"/>
    </location>
</feature>
<evidence type="ECO:0000256" key="11">
    <source>
        <dbReference type="RuleBase" id="RU362091"/>
    </source>
</evidence>
<dbReference type="GeneID" id="106156424"/>
<keyword evidence="4" id="KW-1003">Cell membrane</keyword>
<feature type="transmembrane region" description="Helical" evidence="12">
    <location>
        <begin position="389"/>
        <end position="412"/>
    </location>
</feature>
<feature type="transmembrane region" description="Helical" evidence="12">
    <location>
        <begin position="132"/>
        <end position="153"/>
    </location>
</feature>
<protein>
    <submittedName>
        <fullName evidence="14">Sodium-coupled monocarboxylate transporter 2-like</fullName>
    </submittedName>
</protein>
<proteinExistence type="inferred from homology"/>
<dbReference type="InParanoid" id="A0A1S3HM14"/>
<feature type="transmembrane region" description="Helical" evidence="12">
    <location>
        <begin position="58"/>
        <end position="77"/>
    </location>
</feature>
<evidence type="ECO:0000256" key="2">
    <source>
        <dbReference type="ARBA" id="ARBA00006434"/>
    </source>
</evidence>
<dbReference type="NCBIfam" id="TIGR00813">
    <property type="entry name" value="sss"/>
    <property type="match status" value="1"/>
</dbReference>
<feature type="transmembrane region" description="Helical" evidence="12">
    <location>
        <begin position="165"/>
        <end position="184"/>
    </location>
</feature>
<evidence type="ECO:0000256" key="6">
    <source>
        <dbReference type="ARBA" id="ARBA00022989"/>
    </source>
</evidence>
<gene>
    <name evidence="14" type="primary">LOC106156424</name>
</gene>
<reference evidence="14" key="1">
    <citation type="submission" date="2025-08" db="UniProtKB">
        <authorList>
            <consortium name="RefSeq"/>
        </authorList>
    </citation>
    <scope>IDENTIFICATION</scope>
    <source>
        <tissue evidence="14">Gonads</tissue>
    </source>
</reference>
<comment type="subcellular location">
    <subcellularLocation>
        <location evidence="1">Cell membrane</location>
        <topology evidence="1">Multi-pass membrane protein</topology>
    </subcellularLocation>
</comment>
<dbReference type="RefSeq" id="XP_013387135.1">
    <property type="nucleotide sequence ID" value="XM_013531681.1"/>
</dbReference>
<evidence type="ECO:0000256" key="12">
    <source>
        <dbReference type="SAM" id="Phobius"/>
    </source>
</evidence>
<feature type="transmembrane region" description="Helical" evidence="12">
    <location>
        <begin position="246"/>
        <end position="264"/>
    </location>
</feature>
<organism evidence="13 14">
    <name type="scientific">Lingula anatina</name>
    <name type="common">Brachiopod</name>
    <name type="synonym">Lingula unguis</name>
    <dbReference type="NCBI Taxonomy" id="7574"/>
    <lineage>
        <taxon>Eukaryota</taxon>
        <taxon>Metazoa</taxon>
        <taxon>Spiralia</taxon>
        <taxon>Lophotrochozoa</taxon>
        <taxon>Brachiopoda</taxon>
        <taxon>Linguliformea</taxon>
        <taxon>Lingulata</taxon>
        <taxon>Lingulida</taxon>
        <taxon>Linguloidea</taxon>
        <taxon>Lingulidae</taxon>
        <taxon>Lingula</taxon>
    </lineage>
</organism>